<reference evidence="1" key="1">
    <citation type="submission" date="2021-06" db="EMBL/GenBank/DDBJ databases">
        <authorList>
            <person name="Kallberg Y."/>
            <person name="Tangrot J."/>
            <person name="Rosling A."/>
        </authorList>
    </citation>
    <scope>NUCLEOTIDE SEQUENCE</scope>
    <source>
        <strain evidence="1">IL203A</strain>
    </source>
</reference>
<accession>A0ACA9LTR7</accession>
<comment type="caution">
    <text evidence="1">The sequence shown here is derived from an EMBL/GenBank/DDBJ whole genome shotgun (WGS) entry which is preliminary data.</text>
</comment>
<organism evidence="1 2">
    <name type="scientific">Dentiscutata heterogama</name>
    <dbReference type="NCBI Taxonomy" id="1316150"/>
    <lineage>
        <taxon>Eukaryota</taxon>
        <taxon>Fungi</taxon>
        <taxon>Fungi incertae sedis</taxon>
        <taxon>Mucoromycota</taxon>
        <taxon>Glomeromycotina</taxon>
        <taxon>Glomeromycetes</taxon>
        <taxon>Diversisporales</taxon>
        <taxon>Gigasporaceae</taxon>
        <taxon>Dentiscutata</taxon>
    </lineage>
</organism>
<keyword evidence="2" id="KW-1185">Reference proteome</keyword>
<proteinExistence type="predicted"/>
<dbReference type="EMBL" id="CAJVPU010005591">
    <property type="protein sequence ID" value="CAG8549991.1"/>
    <property type="molecule type" value="Genomic_DNA"/>
</dbReference>
<feature type="non-terminal residue" evidence="1">
    <location>
        <position position="1"/>
    </location>
</feature>
<evidence type="ECO:0000313" key="2">
    <source>
        <dbReference type="Proteomes" id="UP000789702"/>
    </source>
</evidence>
<sequence length="156" mass="18032">SSIKINRQVQLLDNYNDIYTFSKDTTPNDNKTNFDNSNKLPIIAKNCKNQDAIFIPNTNDKIPESLFTSVQLKPRNPLVPLMAIENMNIPHSSNLYDENSETVSQPRRKKIDNSTLEELFEEQGISWNKKKFGKEYQLRNIRLDDDDIVNATKIIS</sequence>
<evidence type="ECO:0000313" key="1">
    <source>
        <dbReference type="EMBL" id="CAG8549991.1"/>
    </source>
</evidence>
<protein>
    <submittedName>
        <fullName evidence="1">13592_t:CDS:1</fullName>
    </submittedName>
</protein>
<gene>
    <name evidence="1" type="ORF">DHETER_LOCUS5183</name>
</gene>
<name>A0ACA9LTR7_9GLOM</name>
<dbReference type="Proteomes" id="UP000789702">
    <property type="component" value="Unassembled WGS sequence"/>
</dbReference>